<reference evidence="2" key="1">
    <citation type="submission" date="2020-01" db="EMBL/GenBank/DDBJ databases">
        <title>Insect and environment-associated Actinomycetes.</title>
        <authorList>
            <person name="Currrie C."/>
            <person name="Chevrette M."/>
            <person name="Carlson C."/>
            <person name="Stubbendieck R."/>
            <person name="Wendt-Pienkowski E."/>
        </authorList>
    </citation>
    <scope>NUCLEOTIDE SEQUENCE</scope>
    <source>
        <strain evidence="2">SID7499</strain>
    </source>
</reference>
<dbReference type="Gene3D" id="3.40.50.980">
    <property type="match status" value="1"/>
</dbReference>
<sequence>EQIGAILGVLKTGAAYLPLPADAPADRIRPQLASARPVTGLTTTPRRRDGLPATDGAADRPGDGWLTLDDLPAATPGDTP</sequence>
<dbReference type="EMBL" id="JAAGMN010009213">
    <property type="protein sequence ID" value="NEE21543.1"/>
    <property type="molecule type" value="Genomic_DNA"/>
</dbReference>
<dbReference type="AlphaFoldDB" id="A0A6G3XV20"/>
<gene>
    <name evidence="2" type="ORF">G3M58_85660</name>
</gene>
<name>A0A6G3XV20_9ACTN</name>
<dbReference type="SUPFAM" id="SSF56801">
    <property type="entry name" value="Acetyl-CoA synthetase-like"/>
    <property type="match status" value="1"/>
</dbReference>
<evidence type="ECO:0000313" key="2">
    <source>
        <dbReference type="EMBL" id="NEE21543.1"/>
    </source>
</evidence>
<proteinExistence type="predicted"/>
<accession>A0A6G3XV20</accession>
<feature type="non-terminal residue" evidence="2">
    <location>
        <position position="80"/>
    </location>
</feature>
<organism evidence="2">
    <name type="scientific">Streptomyces sp. SID7499</name>
    <dbReference type="NCBI Taxonomy" id="2706086"/>
    <lineage>
        <taxon>Bacteria</taxon>
        <taxon>Bacillati</taxon>
        <taxon>Actinomycetota</taxon>
        <taxon>Actinomycetes</taxon>
        <taxon>Kitasatosporales</taxon>
        <taxon>Streptomycetaceae</taxon>
        <taxon>Streptomyces</taxon>
    </lineage>
</organism>
<evidence type="ECO:0008006" key="3">
    <source>
        <dbReference type="Google" id="ProtNLM"/>
    </source>
</evidence>
<feature type="non-terminal residue" evidence="2">
    <location>
        <position position="1"/>
    </location>
</feature>
<comment type="caution">
    <text evidence="2">The sequence shown here is derived from an EMBL/GenBank/DDBJ whole genome shotgun (WGS) entry which is preliminary data.</text>
</comment>
<protein>
    <recommendedName>
        <fullName evidence="3">AMP-binding protein</fullName>
    </recommendedName>
</protein>
<feature type="region of interest" description="Disordered" evidence="1">
    <location>
        <begin position="28"/>
        <end position="80"/>
    </location>
</feature>
<evidence type="ECO:0000256" key="1">
    <source>
        <dbReference type="SAM" id="MobiDB-lite"/>
    </source>
</evidence>